<dbReference type="Pfam" id="PF13545">
    <property type="entry name" value="HTH_Crp_2"/>
    <property type="match status" value="1"/>
</dbReference>
<dbReference type="AlphaFoldDB" id="A0A327MQP5"/>
<dbReference type="PROSITE" id="PS50042">
    <property type="entry name" value="CNMP_BINDING_3"/>
    <property type="match status" value="1"/>
</dbReference>
<keyword evidence="1" id="KW-0805">Transcription regulation</keyword>
<protein>
    <submittedName>
        <fullName evidence="5">Crp/Fnr family transcriptional regulator</fullName>
    </submittedName>
</protein>
<dbReference type="Proteomes" id="UP000249493">
    <property type="component" value="Unassembled WGS sequence"/>
</dbReference>
<dbReference type="RefSeq" id="WP_111287542.1">
    <property type="nucleotide sequence ID" value="NZ_QLIN01000014.1"/>
</dbReference>
<proteinExistence type="predicted"/>
<dbReference type="Pfam" id="PF00027">
    <property type="entry name" value="cNMP_binding"/>
    <property type="match status" value="1"/>
</dbReference>
<dbReference type="GO" id="GO:0006355">
    <property type="term" value="P:regulation of DNA-templated transcription"/>
    <property type="evidence" value="ECO:0007669"/>
    <property type="project" value="InterPro"/>
</dbReference>
<organism evidence="5 6">
    <name type="scientific">Pseudomonas fluorescens</name>
    <dbReference type="NCBI Taxonomy" id="294"/>
    <lineage>
        <taxon>Bacteria</taxon>
        <taxon>Pseudomonadati</taxon>
        <taxon>Pseudomonadota</taxon>
        <taxon>Gammaproteobacteria</taxon>
        <taxon>Pseudomonadales</taxon>
        <taxon>Pseudomonadaceae</taxon>
        <taxon>Pseudomonas</taxon>
    </lineage>
</organism>
<evidence type="ECO:0000313" key="6">
    <source>
        <dbReference type="Proteomes" id="UP000249493"/>
    </source>
</evidence>
<sequence>MKTAEELLQRTPWFLQLTLSLQENLLRDVSLRAVEPDEHVCRRGQPSQFWFGVVDGLLKVCNTSWEGRPMTFAGLPAGAWFGEGTVLKGEHWHYDAVAVRTSLIACVPSTLFFSMLETSIPFNRFLLEHINERLGQIMATVQHDRLAEPTLRVANCLLALFNPKLYPLGDTEIALTQEEIGYLSGVTRQKVNIAIRKMHAQELITLSYGRVKVTNLEGLHLFAASQS</sequence>
<feature type="domain" description="Cyclic nucleotide-binding" evidence="4">
    <location>
        <begin position="13"/>
        <end position="133"/>
    </location>
</feature>
<dbReference type="GO" id="GO:0003677">
    <property type="term" value="F:DNA binding"/>
    <property type="evidence" value="ECO:0007669"/>
    <property type="project" value="UniProtKB-KW"/>
</dbReference>
<evidence type="ECO:0000313" key="5">
    <source>
        <dbReference type="EMBL" id="RAI64769.1"/>
    </source>
</evidence>
<dbReference type="InterPro" id="IPR036388">
    <property type="entry name" value="WH-like_DNA-bd_sf"/>
</dbReference>
<dbReference type="InterPro" id="IPR014710">
    <property type="entry name" value="RmlC-like_jellyroll"/>
</dbReference>
<dbReference type="Gene3D" id="2.60.120.10">
    <property type="entry name" value="Jelly Rolls"/>
    <property type="match status" value="1"/>
</dbReference>
<gene>
    <name evidence="5" type="ORF">DOZ80_25210</name>
</gene>
<dbReference type="InterPro" id="IPR012318">
    <property type="entry name" value="HTH_CRP"/>
</dbReference>
<accession>A0A327MQP5</accession>
<evidence type="ECO:0000256" key="1">
    <source>
        <dbReference type="ARBA" id="ARBA00023015"/>
    </source>
</evidence>
<evidence type="ECO:0000256" key="2">
    <source>
        <dbReference type="ARBA" id="ARBA00023125"/>
    </source>
</evidence>
<dbReference type="EMBL" id="QLIN01000014">
    <property type="protein sequence ID" value="RAI64769.1"/>
    <property type="molecule type" value="Genomic_DNA"/>
</dbReference>
<evidence type="ECO:0000256" key="3">
    <source>
        <dbReference type="ARBA" id="ARBA00023163"/>
    </source>
</evidence>
<keyword evidence="2" id="KW-0238">DNA-binding</keyword>
<dbReference type="CDD" id="cd00038">
    <property type="entry name" value="CAP_ED"/>
    <property type="match status" value="1"/>
</dbReference>
<reference evidence="5 6" key="1">
    <citation type="submission" date="2018-06" db="EMBL/GenBank/DDBJ databases">
        <authorList>
            <person name="Zhirakovskaya E."/>
        </authorList>
    </citation>
    <scope>NUCLEOTIDE SEQUENCE [LARGE SCALE GENOMIC DNA]</scope>
    <source>
        <strain evidence="5 6">LY3</strain>
    </source>
</reference>
<dbReference type="InterPro" id="IPR018490">
    <property type="entry name" value="cNMP-bd_dom_sf"/>
</dbReference>
<dbReference type="InterPro" id="IPR036390">
    <property type="entry name" value="WH_DNA-bd_sf"/>
</dbReference>
<dbReference type="SUPFAM" id="SSF46785">
    <property type="entry name" value="Winged helix' DNA-binding domain"/>
    <property type="match status" value="1"/>
</dbReference>
<name>A0A327MQP5_PSEFL</name>
<comment type="caution">
    <text evidence="5">The sequence shown here is derived from an EMBL/GenBank/DDBJ whole genome shotgun (WGS) entry which is preliminary data.</text>
</comment>
<keyword evidence="3" id="KW-0804">Transcription</keyword>
<dbReference type="Gene3D" id="1.10.10.10">
    <property type="entry name" value="Winged helix-like DNA-binding domain superfamily/Winged helix DNA-binding domain"/>
    <property type="match status" value="1"/>
</dbReference>
<dbReference type="InterPro" id="IPR000595">
    <property type="entry name" value="cNMP-bd_dom"/>
</dbReference>
<dbReference type="SMART" id="SM00100">
    <property type="entry name" value="cNMP"/>
    <property type="match status" value="1"/>
</dbReference>
<dbReference type="SUPFAM" id="SSF51206">
    <property type="entry name" value="cAMP-binding domain-like"/>
    <property type="match status" value="1"/>
</dbReference>
<evidence type="ECO:0000259" key="4">
    <source>
        <dbReference type="PROSITE" id="PS50042"/>
    </source>
</evidence>